<evidence type="ECO:0000259" key="3">
    <source>
        <dbReference type="Pfam" id="PF02638"/>
    </source>
</evidence>
<dbReference type="InterPro" id="IPR013783">
    <property type="entry name" value="Ig-like_fold"/>
</dbReference>
<dbReference type="Pfam" id="PF02638">
    <property type="entry name" value="GHL10"/>
    <property type="match status" value="1"/>
</dbReference>
<dbReference type="AlphaFoldDB" id="A0AAU7U8U9"/>
<dbReference type="InterPro" id="IPR017853">
    <property type="entry name" value="GH"/>
</dbReference>
<protein>
    <submittedName>
        <fullName evidence="4">Family 10 glycosylhydrolase</fullName>
    </submittedName>
</protein>
<dbReference type="InterPro" id="IPR052177">
    <property type="entry name" value="Divisome_Glycosyl_Hydrolase"/>
</dbReference>
<dbReference type="PANTHER" id="PTHR43405">
    <property type="entry name" value="GLYCOSYL HYDROLASE DIGH"/>
    <property type="match status" value="1"/>
</dbReference>
<gene>
    <name evidence="4" type="ORF">ABOD76_14400</name>
</gene>
<feature type="chain" id="PRO_5043313714" evidence="2">
    <location>
        <begin position="19"/>
        <end position="507"/>
    </location>
</feature>
<dbReference type="Gene3D" id="2.60.40.10">
    <property type="entry name" value="Immunoglobulins"/>
    <property type="match status" value="1"/>
</dbReference>
<evidence type="ECO:0000256" key="1">
    <source>
        <dbReference type="ARBA" id="ARBA00022729"/>
    </source>
</evidence>
<keyword evidence="1 2" id="KW-0732">Signal</keyword>
<dbReference type="EMBL" id="CP158299">
    <property type="protein sequence ID" value="XBV84629.1"/>
    <property type="molecule type" value="Genomic_DNA"/>
</dbReference>
<name>A0AAU7U8U9_9DEIO</name>
<dbReference type="RefSeq" id="WP_350242666.1">
    <property type="nucleotide sequence ID" value="NZ_CP158299.1"/>
</dbReference>
<dbReference type="KEGG" id="dsc:ABOD76_14400"/>
<proteinExistence type="predicted"/>
<organism evidence="4">
    <name type="scientific">Deinococcus sonorensis KR-87</name>
    <dbReference type="NCBI Taxonomy" id="694439"/>
    <lineage>
        <taxon>Bacteria</taxon>
        <taxon>Thermotogati</taxon>
        <taxon>Deinococcota</taxon>
        <taxon>Deinococci</taxon>
        <taxon>Deinococcales</taxon>
        <taxon>Deinococcaceae</taxon>
        <taxon>Deinococcus</taxon>
    </lineage>
</organism>
<sequence length="507" mass="54085">MLRLPALAALLTFGLAFASAPVLPPLPVLVPSVPTETVPPTPAAGLRGLWLDGFGPGLMTRAQATRAVNDAAALGVNTLFVQSIRRADCLCLRASVPPVGGLEPGFDPLETVIQLAHARHMRVIGWISVTGAWNSSVPSRRTEQVFQQHGPDAGLNSWLARRPDGSWKSGADAWLDPGIPAAADFMAGSALSLVTHYDLDGLQLDRIRYPDGGDWGYSPVTLARYRLETGARGVPAATDERWRSWKRAQVTALTRRIALEARGARPGILISAATIVYGDGPTDLNGFHATRSYAEVLQDWPAWMAEGLLDLNVMMNYKRDGVGDQAAWFDHWNTFAASLQRPGAAVAAGTAMYLNSPAVTAAQAGRATALGLGWVGYAYRTPTAAVYAASQTQPQGFAAVQAALQSQDGSPLPAPLAWSPPSVLRRAVLGRVVGLSQPGGVPVEVYAPDGQLLGRTTTDGNGYYGFADLNGERAEVRVGDQRWTESLQAGLTRFPNLLLRQVTRVND</sequence>
<dbReference type="InterPro" id="IPR003790">
    <property type="entry name" value="GHL10"/>
</dbReference>
<reference evidence="4" key="1">
    <citation type="submission" date="2024-06" db="EMBL/GenBank/DDBJ databases">
        <title>Draft Genome Sequence of Deinococcus sonorensis Type Strain KR-87, a Biofilm Producing Representative of the Genus Deinococcus.</title>
        <authorList>
            <person name="Boren L.S."/>
            <person name="Grosso R.A."/>
            <person name="Hugenberg-Cox A.N."/>
            <person name="Hill J.T.E."/>
            <person name="Albert C.M."/>
            <person name="Tuohy J.M."/>
        </authorList>
    </citation>
    <scope>NUCLEOTIDE SEQUENCE</scope>
    <source>
        <strain evidence="4">KR-87</strain>
    </source>
</reference>
<accession>A0AAU7U8U9</accession>
<feature type="domain" description="Glycosyl hydrolase-like 10" evidence="3">
    <location>
        <begin position="46"/>
        <end position="331"/>
    </location>
</feature>
<dbReference type="Gene3D" id="3.20.20.80">
    <property type="entry name" value="Glycosidases"/>
    <property type="match status" value="1"/>
</dbReference>
<dbReference type="SUPFAM" id="SSF117074">
    <property type="entry name" value="Hypothetical protein PA1324"/>
    <property type="match status" value="1"/>
</dbReference>
<evidence type="ECO:0000256" key="2">
    <source>
        <dbReference type="SAM" id="SignalP"/>
    </source>
</evidence>
<dbReference type="PANTHER" id="PTHR43405:SF1">
    <property type="entry name" value="GLYCOSYL HYDROLASE DIGH"/>
    <property type="match status" value="1"/>
</dbReference>
<feature type="signal peptide" evidence="2">
    <location>
        <begin position="1"/>
        <end position="18"/>
    </location>
</feature>
<evidence type="ECO:0000313" key="4">
    <source>
        <dbReference type="EMBL" id="XBV84629.1"/>
    </source>
</evidence>
<dbReference type="SUPFAM" id="SSF51445">
    <property type="entry name" value="(Trans)glycosidases"/>
    <property type="match status" value="1"/>
</dbReference>